<evidence type="ECO:0000313" key="3">
    <source>
        <dbReference type="EMBL" id="KXJ85258.1"/>
    </source>
</evidence>
<protein>
    <recommendedName>
        <fullName evidence="2">DUF6606 domain-containing protein</fullName>
    </recommendedName>
</protein>
<feature type="signal peptide" evidence="1">
    <location>
        <begin position="1"/>
        <end position="29"/>
    </location>
</feature>
<dbReference type="OrthoDB" id="5078988at2759"/>
<dbReference type="EMBL" id="KQ964288">
    <property type="protein sequence ID" value="KXJ85258.1"/>
    <property type="molecule type" value="Genomic_DNA"/>
</dbReference>
<evidence type="ECO:0000313" key="4">
    <source>
        <dbReference type="Proteomes" id="UP000070501"/>
    </source>
</evidence>
<feature type="domain" description="DUF6606" evidence="2">
    <location>
        <begin position="3"/>
        <end position="55"/>
    </location>
</feature>
<sequence length="106" mass="11969">MSTKVPWFRSDTWLLFRVGLHLTMSRLEALLDSSTENSNAPTYKEFIAFLMAALLREAHKHDIGSDLLSIMTSKISRRLRKLGGNASSWLRGYGSGVIRDTNLVLE</sequence>
<dbReference type="InParanoid" id="A0A136IKF6"/>
<feature type="non-terminal residue" evidence="3">
    <location>
        <position position="106"/>
    </location>
</feature>
<accession>A0A136IKF6</accession>
<proteinExistence type="predicted"/>
<feature type="chain" id="PRO_5007292739" description="DUF6606 domain-containing protein" evidence="1">
    <location>
        <begin position="30"/>
        <end position="106"/>
    </location>
</feature>
<keyword evidence="1" id="KW-0732">Signal</keyword>
<reference evidence="4" key="1">
    <citation type="submission" date="2016-02" db="EMBL/GenBank/DDBJ databases">
        <title>Draft genome sequence of Microdochium bolleyi, a fungal endophyte of beachgrass.</title>
        <authorList>
            <consortium name="DOE Joint Genome Institute"/>
            <person name="David A.S."/>
            <person name="May G."/>
            <person name="Haridas S."/>
            <person name="Lim J."/>
            <person name="Wang M."/>
            <person name="Labutti K."/>
            <person name="Lipzen A."/>
            <person name="Barry K."/>
            <person name="Grigoriev I.V."/>
        </authorList>
    </citation>
    <scope>NUCLEOTIDE SEQUENCE [LARGE SCALE GENOMIC DNA]</scope>
    <source>
        <strain evidence="4">J235TASD1</strain>
    </source>
</reference>
<organism evidence="3 4">
    <name type="scientific">Microdochium bolleyi</name>
    <dbReference type="NCBI Taxonomy" id="196109"/>
    <lineage>
        <taxon>Eukaryota</taxon>
        <taxon>Fungi</taxon>
        <taxon>Dikarya</taxon>
        <taxon>Ascomycota</taxon>
        <taxon>Pezizomycotina</taxon>
        <taxon>Sordariomycetes</taxon>
        <taxon>Xylariomycetidae</taxon>
        <taxon>Xylariales</taxon>
        <taxon>Microdochiaceae</taxon>
        <taxon>Microdochium</taxon>
    </lineage>
</organism>
<dbReference type="InterPro" id="IPR046541">
    <property type="entry name" value="DUF6606"/>
</dbReference>
<dbReference type="STRING" id="196109.A0A136IKF6"/>
<gene>
    <name evidence="3" type="ORF">Micbo1qcDRAFT_223557</name>
</gene>
<keyword evidence="4" id="KW-1185">Reference proteome</keyword>
<dbReference type="Proteomes" id="UP000070501">
    <property type="component" value="Unassembled WGS sequence"/>
</dbReference>
<evidence type="ECO:0000256" key="1">
    <source>
        <dbReference type="SAM" id="SignalP"/>
    </source>
</evidence>
<evidence type="ECO:0000259" key="2">
    <source>
        <dbReference type="Pfam" id="PF20255"/>
    </source>
</evidence>
<dbReference type="AlphaFoldDB" id="A0A136IKF6"/>
<name>A0A136IKF6_9PEZI</name>
<dbReference type="Pfam" id="PF20255">
    <property type="entry name" value="DUF6606"/>
    <property type="match status" value="1"/>
</dbReference>